<reference evidence="5 6" key="1">
    <citation type="submission" date="2020-08" db="EMBL/GenBank/DDBJ databases">
        <title>Genomic Encyclopedia of Type Strains, Phase IV (KMG-IV): sequencing the most valuable type-strain genomes for metagenomic binning, comparative biology and taxonomic classification.</title>
        <authorList>
            <person name="Goeker M."/>
        </authorList>
    </citation>
    <scope>NUCLEOTIDE SEQUENCE [LARGE SCALE GENOMIC DNA]</scope>
    <source>
        <strain evidence="5 6">DSM 16268</strain>
    </source>
</reference>
<keyword evidence="2" id="KW-0479">Metal-binding</keyword>
<organism evidence="5 6">
    <name type="scientific">Prosthecomicrobium pneumaticum</name>
    <dbReference type="NCBI Taxonomy" id="81895"/>
    <lineage>
        <taxon>Bacteria</taxon>
        <taxon>Pseudomonadati</taxon>
        <taxon>Pseudomonadota</taxon>
        <taxon>Alphaproteobacteria</taxon>
        <taxon>Hyphomicrobiales</taxon>
        <taxon>Kaistiaceae</taxon>
        <taxon>Prosthecomicrobium</taxon>
    </lineage>
</organism>
<protein>
    <submittedName>
        <fullName evidence="5">4-hydroxy-2-oxoheptanedioate aldolase</fullName>
        <ecNumber evidence="5">4.1.2.52</ecNumber>
    </submittedName>
</protein>
<feature type="domain" description="HpcH/HpaI aldolase/citrate lyase" evidence="4">
    <location>
        <begin position="18"/>
        <end position="238"/>
    </location>
</feature>
<evidence type="ECO:0000313" key="5">
    <source>
        <dbReference type="EMBL" id="MBB5754534.1"/>
    </source>
</evidence>
<dbReference type="EC" id="4.1.2.52" evidence="5"/>
<dbReference type="PANTHER" id="PTHR30502:SF0">
    <property type="entry name" value="PHOSPHOENOLPYRUVATE CARBOXYLASE FAMILY PROTEIN"/>
    <property type="match status" value="1"/>
</dbReference>
<dbReference type="Gene3D" id="3.20.20.60">
    <property type="entry name" value="Phosphoenolpyruvate-binding domains"/>
    <property type="match status" value="1"/>
</dbReference>
<evidence type="ECO:0000256" key="3">
    <source>
        <dbReference type="ARBA" id="ARBA00023239"/>
    </source>
</evidence>
<accession>A0A7W9FPK0</accession>
<comment type="caution">
    <text evidence="5">The sequence shown here is derived from an EMBL/GenBank/DDBJ whole genome shotgun (WGS) entry which is preliminary data.</text>
</comment>
<keyword evidence="3 5" id="KW-0456">Lyase</keyword>
<dbReference type="InterPro" id="IPR015813">
    <property type="entry name" value="Pyrv/PenolPyrv_kinase-like_dom"/>
</dbReference>
<dbReference type="GO" id="GO:0016832">
    <property type="term" value="F:aldehyde-lyase activity"/>
    <property type="evidence" value="ECO:0007669"/>
    <property type="project" value="TreeGrafter"/>
</dbReference>
<dbReference type="InterPro" id="IPR040442">
    <property type="entry name" value="Pyrv_kinase-like_dom_sf"/>
</dbReference>
<keyword evidence="6" id="KW-1185">Reference proteome</keyword>
<dbReference type="RefSeq" id="WP_183857968.1">
    <property type="nucleotide sequence ID" value="NZ_JACHOO010000008.1"/>
</dbReference>
<dbReference type="EMBL" id="JACHOO010000008">
    <property type="protein sequence ID" value="MBB5754534.1"/>
    <property type="molecule type" value="Genomic_DNA"/>
</dbReference>
<comment type="similarity">
    <text evidence="1">Belongs to the HpcH/HpaI aldolase family.</text>
</comment>
<dbReference type="AlphaFoldDB" id="A0A7W9FPK0"/>
<evidence type="ECO:0000256" key="1">
    <source>
        <dbReference type="ARBA" id="ARBA00005568"/>
    </source>
</evidence>
<sequence>MASLASRLAAGGGLLTSWIGIPEPLLAEASARAGFDCVTLDMQHGLWGPEGVMRGLGAVVPLGKPALVRVPVGDFAMASRALDMGAEGVIAPMINSVADAKAFVAAMKFPPLGARSWGPTRAFALTGETDANAYLARANRETVAFAMIETREALAALGDILAVDGIDGVFVGPSDLSITLAHGAAVDQRSPAMEQAARDILVAVRAAGKWAGIFAITPAQAIDYRALGYDFVALGTDSIYLRLGMTAMLDAVRPAG</sequence>
<evidence type="ECO:0000313" key="6">
    <source>
        <dbReference type="Proteomes" id="UP000523821"/>
    </source>
</evidence>
<dbReference type="Proteomes" id="UP000523821">
    <property type="component" value="Unassembled WGS sequence"/>
</dbReference>
<dbReference type="InterPro" id="IPR050251">
    <property type="entry name" value="HpcH-HpaI_aldolase"/>
</dbReference>
<proteinExistence type="inferred from homology"/>
<evidence type="ECO:0000256" key="2">
    <source>
        <dbReference type="ARBA" id="ARBA00022723"/>
    </source>
</evidence>
<name>A0A7W9FPK0_9HYPH</name>
<evidence type="ECO:0000259" key="4">
    <source>
        <dbReference type="Pfam" id="PF03328"/>
    </source>
</evidence>
<dbReference type="GO" id="GO:0046872">
    <property type="term" value="F:metal ion binding"/>
    <property type="evidence" value="ECO:0007669"/>
    <property type="project" value="UniProtKB-KW"/>
</dbReference>
<dbReference type="GO" id="GO:0005737">
    <property type="term" value="C:cytoplasm"/>
    <property type="evidence" value="ECO:0007669"/>
    <property type="project" value="TreeGrafter"/>
</dbReference>
<gene>
    <name evidence="5" type="ORF">GGQ63_003620</name>
</gene>
<dbReference type="SUPFAM" id="SSF51621">
    <property type="entry name" value="Phosphoenolpyruvate/pyruvate domain"/>
    <property type="match status" value="1"/>
</dbReference>
<dbReference type="PANTHER" id="PTHR30502">
    <property type="entry name" value="2-KETO-3-DEOXY-L-RHAMNONATE ALDOLASE"/>
    <property type="match status" value="1"/>
</dbReference>
<dbReference type="InterPro" id="IPR005000">
    <property type="entry name" value="Aldolase/citrate-lyase_domain"/>
</dbReference>
<dbReference type="Pfam" id="PF03328">
    <property type="entry name" value="HpcH_HpaI"/>
    <property type="match status" value="1"/>
</dbReference>